<dbReference type="PRINTS" id="PR00315">
    <property type="entry name" value="ELONGATNFCT"/>
</dbReference>
<dbReference type="STRING" id="35608.A0A2U1LRP7"/>
<dbReference type="AlphaFoldDB" id="A0A2U1LRP7"/>
<dbReference type="Pfam" id="PF00009">
    <property type="entry name" value="GTP_EFTU"/>
    <property type="match status" value="1"/>
</dbReference>
<organism evidence="2 3">
    <name type="scientific">Artemisia annua</name>
    <name type="common">Sweet wormwood</name>
    <dbReference type="NCBI Taxonomy" id="35608"/>
    <lineage>
        <taxon>Eukaryota</taxon>
        <taxon>Viridiplantae</taxon>
        <taxon>Streptophyta</taxon>
        <taxon>Embryophyta</taxon>
        <taxon>Tracheophyta</taxon>
        <taxon>Spermatophyta</taxon>
        <taxon>Magnoliopsida</taxon>
        <taxon>eudicotyledons</taxon>
        <taxon>Gunneridae</taxon>
        <taxon>Pentapetalae</taxon>
        <taxon>asterids</taxon>
        <taxon>campanulids</taxon>
        <taxon>Asterales</taxon>
        <taxon>Asteraceae</taxon>
        <taxon>Asteroideae</taxon>
        <taxon>Anthemideae</taxon>
        <taxon>Artemisiinae</taxon>
        <taxon>Artemisia</taxon>
    </lineage>
</organism>
<evidence type="ECO:0000259" key="1">
    <source>
        <dbReference type="PROSITE" id="PS51722"/>
    </source>
</evidence>
<keyword evidence="3" id="KW-1185">Reference proteome</keyword>
<dbReference type="GO" id="GO:0005829">
    <property type="term" value="C:cytosol"/>
    <property type="evidence" value="ECO:0007669"/>
    <property type="project" value="TreeGrafter"/>
</dbReference>
<dbReference type="InterPro" id="IPR000795">
    <property type="entry name" value="T_Tr_GTP-bd_dom"/>
</dbReference>
<dbReference type="Gene3D" id="3.40.50.300">
    <property type="entry name" value="P-loop containing nucleotide triphosphate hydrolases"/>
    <property type="match status" value="1"/>
</dbReference>
<feature type="domain" description="Tr-type G" evidence="1">
    <location>
        <begin position="41"/>
        <end position="179"/>
    </location>
</feature>
<name>A0A2U1LRP7_ARTAN</name>
<evidence type="ECO:0000313" key="2">
    <source>
        <dbReference type="EMBL" id="PWA51671.1"/>
    </source>
</evidence>
<dbReference type="SUPFAM" id="SSF52540">
    <property type="entry name" value="P-loop containing nucleoside triphosphate hydrolases"/>
    <property type="match status" value="1"/>
</dbReference>
<evidence type="ECO:0000313" key="3">
    <source>
        <dbReference type="Proteomes" id="UP000245207"/>
    </source>
</evidence>
<accession>A0A2U1LRP7</accession>
<reference evidence="2 3" key="1">
    <citation type="journal article" date="2018" name="Mol. Plant">
        <title>The genome of Artemisia annua provides insight into the evolution of Asteraceae family and artemisinin biosynthesis.</title>
        <authorList>
            <person name="Shen Q."/>
            <person name="Zhang L."/>
            <person name="Liao Z."/>
            <person name="Wang S."/>
            <person name="Yan T."/>
            <person name="Shi P."/>
            <person name="Liu M."/>
            <person name="Fu X."/>
            <person name="Pan Q."/>
            <person name="Wang Y."/>
            <person name="Lv Z."/>
            <person name="Lu X."/>
            <person name="Zhang F."/>
            <person name="Jiang W."/>
            <person name="Ma Y."/>
            <person name="Chen M."/>
            <person name="Hao X."/>
            <person name="Li L."/>
            <person name="Tang Y."/>
            <person name="Lv G."/>
            <person name="Zhou Y."/>
            <person name="Sun X."/>
            <person name="Brodelius P.E."/>
            <person name="Rose J.K.C."/>
            <person name="Tang K."/>
        </authorList>
    </citation>
    <scope>NUCLEOTIDE SEQUENCE [LARGE SCALE GENOMIC DNA]</scope>
    <source>
        <strain evidence="3">cv. Huhao1</strain>
        <tissue evidence="2">Leaf</tissue>
    </source>
</reference>
<gene>
    <name evidence="2" type="ORF">CTI12_AA459810</name>
</gene>
<dbReference type="GO" id="GO:0046540">
    <property type="term" value="C:U4/U6 x U5 tri-snRNP complex"/>
    <property type="evidence" value="ECO:0007669"/>
    <property type="project" value="TreeGrafter"/>
</dbReference>
<dbReference type="PANTHER" id="PTHR42908:SF6">
    <property type="entry name" value="116 KDA U5 SMALL NUCLEAR RIBONUCLEOPROTEIN COMPONENT"/>
    <property type="match status" value="1"/>
</dbReference>
<dbReference type="OrthoDB" id="364892at2759"/>
<proteinExistence type="predicted"/>
<dbReference type="GO" id="GO:0000398">
    <property type="term" value="P:mRNA splicing, via spliceosome"/>
    <property type="evidence" value="ECO:0007669"/>
    <property type="project" value="TreeGrafter"/>
</dbReference>
<dbReference type="GO" id="GO:0005525">
    <property type="term" value="F:GTP binding"/>
    <property type="evidence" value="ECO:0007669"/>
    <property type="project" value="InterPro"/>
</dbReference>
<sequence>MMFTSSSGNGTNKDINFEVGVKDSLTYVSTQFLLGLMSNPTLVRNVALVGHLQHGKTGFMDMFVEQTHQISTFDHNSGKHMKYTDTRVDEQERRISIKAVPMSLVLEHSNSKSYMCNIMDTPGHVNFSDEMTAALRLADRAVLIVDAAECGMRAIRHETRARLLVTDGVFGISFLQVHN</sequence>
<dbReference type="Proteomes" id="UP000245207">
    <property type="component" value="Unassembled WGS sequence"/>
</dbReference>
<protein>
    <recommendedName>
        <fullName evidence="1">Tr-type G domain-containing protein</fullName>
    </recommendedName>
</protein>
<dbReference type="PROSITE" id="PS51722">
    <property type="entry name" value="G_TR_2"/>
    <property type="match status" value="1"/>
</dbReference>
<dbReference type="GO" id="GO:0030623">
    <property type="term" value="F:U5 snRNA binding"/>
    <property type="evidence" value="ECO:0007669"/>
    <property type="project" value="TreeGrafter"/>
</dbReference>
<dbReference type="PANTHER" id="PTHR42908">
    <property type="entry name" value="TRANSLATION ELONGATION FACTOR-RELATED"/>
    <property type="match status" value="1"/>
</dbReference>
<dbReference type="EMBL" id="PKPP01008068">
    <property type="protein sequence ID" value="PWA51671.1"/>
    <property type="molecule type" value="Genomic_DNA"/>
</dbReference>
<dbReference type="GO" id="GO:0003924">
    <property type="term" value="F:GTPase activity"/>
    <property type="evidence" value="ECO:0007669"/>
    <property type="project" value="InterPro"/>
</dbReference>
<dbReference type="GO" id="GO:0071007">
    <property type="term" value="C:U2-type catalytic step 2 spliceosome"/>
    <property type="evidence" value="ECO:0007669"/>
    <property type="project" value="TreeGrafter"/>
</dbReference>
<dbReference type="InterPro" id="IPR027417">
    <property type="entry name" value="P-loop_NTPase"/>
</dbReference>
<comment type="caution">
    <text evidence="2">The sequence shown here is derived from an EMBL/GenBank/DDBJ whole genome shotgun (WGS) entry which is preliminary data.</text>
</comment>